<proteinExistence type="predicted"/>
<feature type="domain" description="N-acetyltransferase" evidence="1">
    <location>
        <begin position="3"/>
        <end position="145"/>
    </location>
</feature>
<name>A0A1M5S479_9CLOT</name>
<dbReference type="STRING" id="1121306.SAMN02745196_00019"/>
<accession>A0A1M5S479</accession>
<dbReference type="PROSITE" id="PS51186">
    <property type="entry name" value="GNAT"/>
    <property type="match status" value="1"/>
</dbReference>
<dbReference type="InterPro" id="IPR016181">
    <property type="entry name" value="Acyl_CoA_acyltransferase"/>
</dbReference>
<dbReference type="Gene3D" id="3.40.630.30">
    <property type="match status" value="1"/>
</dbReference>
<protein>
    <submittedName>
        <fullName evidence="2">Diamine N-acetyltransferase</fullName>
    </submittedName>
</protein>
<dbReference type="Proteomes" id="UP000184526">
    <property type="component" value="Unassembled WGS sequence"/>
</dbReference>
<dbReference type="PANTHER" id="PTHR43617:SF2">
    <property type="entry name" value="UPF0039 PROTEIN SLL0451"/>
    <property type="match status" value="1"/>
</dbReference>
<dbReference type="CDD" id="cd04301">
    <property type="entry name" value="NAT_SF"/>
    <property type="match status" value="1"/>
</dbReference>
<dbReference type="SUPFAM" id="SSF55729">
    <property type="entry name" value="Acyl-CoA N-acyltransferases (Nat)"/>
    <property type="match status" value="1"/>
</dbReference>
<dbReference type="OrthoDB" id="9127144at2"/>
<evidence type="ECO:0000313" key="2">
    <source>
        <dbReference type="EMBL" id="SHH32763.1"/>
    </source>
</evidence>
<keyword evidence="3" id="KW-1185">Reference proteome</keyword>
<dbReference type="Pfam" id="PF00583">
    <property type="entry name" value="Acetyltransf_1"/>
    <property type="match status" value="1"/>
</dbReference>
<keyword evidence="2" id="KW-0808">Transferase</keyword>
<dbReference type="AlphaFoldDB" id="A0A1M5S479"/>
<evidence type="ECO:0000259" key="1">
    <source>
        <dbReference type="PROSITE" id="PS51186"/>
    </source>
</evidence>
<dbReference type="GO" id="GO:0016747">
    <property type="term" value="F:acyltransferase activity, transferring groups other than amino-acyl groups"/>
    <property type="evidence" value="ECO:0007669"/>
    <property type="project" value="InterPro"/>
</dbReference>
<dbReference type="InterPro" id="IPR050276">
    <property type="entry name" value="MshD_Acetyltransferase"/>
</dbReference>
<gene>
    <name evidence="2" type="ORF">SAMN02745196_00019</name>
</gene>
<reference evidence="2 3" key="1">
    <citation type="submission" date="2016-11" db="EMBL/GenBank/DDBJ databases">
        <authorList>
            <person name="Jaros S."/>
            <person name="Januszkiewicz K."/>
            <person name="Wedrychowicz H."/>
        </authorList>
    </citation>
    <scope>NUCLEOTIDE SEQUENCE [LARGE SCALE GENOMIC DNA]</scope>
    <source>
        <strain evidence="2 3">DSM 3089</strain>
    </source>
</reference>
<dbReference type="RefSeq" id="WP_072828717.1">
    <property type="nucleotide sequence ID" value="NZ_FQXP01000003.1"/>
</dbReference>
<evidence type="ECO:0000313" key="3">
    <source>
        <dbReference type="Proteomes" id="UP000184526"/>
    </source>
</evidence>
<sequence length="145" mass="17268">MGILLKKVTRENWYDCSSLEVFKEQEDIVAPNWNSIISSFLWENWNTKCIYDDDKLVGFMMYGVEEETKKLVLVRYMIDKQYQRKGLGKKALYKLFDLIKIEYGNVKFYVSVSSENIPAQKLYESVGFEKSVERMWDEDLMEIQL</sequence>
<dbReference type="InterPro" id="IPR000182">
    <property type="entry name" value="GNAT_dom"/>
</dbReference>
<organism evidence="2 3">
    <name type="scientific">Clostridium collagenovorans DSM 3089</name>
    <dbReference type="NCBI Taxonomy" id="1121306"/>
    <lineage>
        <taxon>Bacteria</taxon>
        <taxon>Bacillati</taxon>
        <taxon>Bacillota</taxon>
        <taxon>Clostridia</taxon>
        <taxon>Eubacteriales</taxon>
        <taxon>Clostridiaceae</taxon>
        <taxon>Clostridium</taxon>
    </lineage>
</organism>
<dbReference type="EMBL" id="FQXP01000003">
    <property type="protein sequence ID" value="SHH32763.1"/>
    <property type="molecule type" value="Genomic_DNA"/>
</dbReference>
<dbReference type="PANTHER" id="PTHR43617">
    <property type="entry name" value="L-AMINO ACID N-ACETYLTRANSFERASE"/>
    <property type="match status" value="1"/>
</dbReference>